<gene>
    <name evidence="2" type="ORF">MAR_025276</name>
</gene>
<keyword evidence="3" id="KW-1185">Reference proteome</keyword>
<name>A0ABY7DXP1_MYAAR</name>
<evidence type="ECO:0000313" key="2">
    <source>
        <dbReference type="EMBL" id="WAR00904.1"/>
    </source>
</evidence>
<dbReference type="Pfam" id="PF06701">
    <property type="entry name" value="MIB_HERC2"/>
    <property type="match status" value="1"/>
</dbReference>
<dbReference type="PROSITE" id="PS51416">
    <property type="entry name" value="MIB_HERC2"/>
    <property type="match status" value="1"/>
</dbReference>
<dbReference type="Proteomes" id="UP001164746">
    <property type="component" value="Chromosome 3"/>
</dbReference>
<dbReference type="Gene3D" id="2.30.30.40">
    <property type="entry name" value="SH3 Domains"/>
    <property type="match status" value="1"/>
</dbReference>
<dbReference type="SUPFAM" id="SSF159034">
    <property type="entry name" value="Mib/herc2 domain-like"/>
    <property type="match status" value="1"/>
</dbReference>
<dbReference type="InterPro" id="IPR010606">
    <property type="entry name" value="Mib_Herc2"/>
</dbReference>
<accession>A0ABY7DXP1</accession>
<evidence type="ECO:0000313" key="3">
    <source>
        <dbReference type="Proteomes" id="UP001164746"/>
    </source>
</evidence>
<dbReference type="InterPro" id="IPR037252">
    <property type="entry name" value="Mib_Herc2_sf"/>
</dbReference>
<dbReference type="EMBL" id="CP111014">
    <property type="protein sequence ID" value="WAR00904.1"/>
    <property type="molecule type" value="Genomic_DNA"/>
</dbReference>
<evidence type="ECO:0000259" key="1">
    <source>
        <dbReference type="PROSITE" id="PS51416"/>
    </source>
</evidence>
<organism evidence="2 3">
    <name type="scientific">Mya arenaria</name>
    <name type="common">Soft-shell clam</name>
    <dbReference type="NCBI Taxonomy" id="6604"/>
    <lineage>
        <taxon>Eukaryota</taxon>
        <taxon>Metazoa</taxon>
        <taxon>Spiralia</taxon>
        <taxon>Lophotrochozoa</taxon>
        <taxon>Mollusca</taxon>
        <taxon>Bivalvia</taxon>
        <taxon>Autobranchia</taxon>
        <taxon>Heteroconchia</taxon>
        <taxon>Euheterodonta</taxon>
        <taxon>Imparidentia</taxon>
        <taxon>Neoheterodontei</taxon>
        <taxon>Myida</taxon>
        <taxon>Myoidea</taxon>
        <taxon>Myidae</taxon>
        <taxon>Mya</taxon>
    </lineage>
</organism>
<sequence length="117" mass="13260">MVYNVQRTAIDELCQYAHLHRFRVTGPDWAYGEQDGGPDQVGHVLHVSRDRSVLVRWPNGRLQNYRYNCGGLYDVVISDADDPLGMEAYTTKMNKRNMQRCTAQPDLCLTVAAGGRD</sequence>
<protein>
    <submittedName>
        <fullName evidence="2">MIB1-like protein</fullName>
    </submittedName>
</protein>
<feature type="domain" description="MIB/HERC2" evidence="1">
    <location>
        <begin position="9"/>
        <end position="81"/>
    </location>
</feature>
<reference evidence="2" key="1">
    <citation type="submission" date="2022-11" db="EMBL/GenBank/DDBJ databases">
        <title>Centuries of genome instability and evolution in soft-shell clam transmissible cancer (bioRxiv).</title>
        <authorList>
            <person name="Hart S.F.M."/>
            <person name="Yonemitsu M.A."/>
            <person name="Giersch R.M."/>
            <person name="Beal B.F."/>
            <person name="Arriagada G."/>
            <person name="Davis B.W."/>
            <person name="Ostrander E.A."/>
            <person name="Goff S.P."/>
            <person name="Metzger M.J."/>
        </authorList>
    </citation>
    <scope>NUCLEOTIDE SEQUENCE</scope>
    <source>
        <strain evidence="2">MELC-2E11</strain>
        <tissue evidence="2">Siphon/mantle</tissue>
    </source>
</reference>
<proteinExistence type="predicted"/>